<proteinExistence type="predicted"/>
<evidence type="ECO:0000256" key="1">
    <source>
        <dbReference type="SAM" id="MobiDB-lite"/>
    </source>
</evidence>
<organism evidence="3">
    <name type="scientific">Schizophyllum commune (strain H4-8 / FGSC 9210)</name>
    <name type="common">Split gill fungus</name>
    <dbReference type="NCBI Taxonomy" id="578458"/>
    <lineage>
        <taxon>Eukaryota</taxon>
        <taxon>Fungi</taxon>
        <taxon>Dikarya</taxon>
        <taxon>Basidiomycota</taxon>
        <taxon>Agaricomycotina</taxon>
        <taxon>Agaricomycetes</taxon>
        <taxon>Agaricomycetidae</taxon>
        <taxon>Agaricales</taxon>
        <taxon>Schizophyllaceae</taxon>
        <taxon>Schizophyllum</taxon>
    </lineage>
</organism>
<accession>D8PM30</accession>
<feature type="region of interest" description="Disordered" evidence="1">
    <location>
        <begin position="579"/>
        <end position="601"/>
    </location>
</feature>
<feature type="compositionally biased region" description="Polar residues" evidence="1">
    <location>
        <begin position="582"/>
        <end position="595"/>
    </location>
</feature>
<name>D8PM30_SCHCM</name>
<dbReference type="HOGENOM" id="CLU_349550_0_0_1"/>
<feature type="region of interest" description="Disordered" evidence="1">
    <location>
        <begin position="177"/>
        <end position="289"/>
    </location>
</feature>
<feature type="region of interest" description="Disordered" evidence="1">
    <location>
        <begin position="29"/>
        <end position="77"/>
    </location>
</feature>
<feature type="compositionally biased region" description="Low complexity" evidence="1">
    <location>
        <begin position="56"/>
        <end position="71"/>
    </location>
</feature>
<dbReference type="AlphaFoldDB" id="D8PM30"/>
<dbReference type="OrthoDB" id="10427506at2759"/>
<feature type="region of interest" description="Disordered" evidence="1">
    <location>
        <begin position="328"/>
        <end position="368"/>
    </location>
</feature>
<dbReference type="EMBL" id="GL377302">
    <property type="protein sequence ID" value="EFJ02092.1"/>
    <property type="molecule type" value="Genomic_DNA"/>
</dbReference>
<evidence type="ECO:0000313" key="3">
    <source>
        <dbReference type="Proteomes" id="UP000007431"/>
    </source>
</evidence>
<feature type="compositionally biased region" description="Low complexity" evidence="1">
    <location>
        <begin position="243"/>
        <end position="259"/>
    </location>
</feature>
<evidence type="ECO:0000313" key="2">
    <source>
        <dbReference type="EMBL" id="EFJ02092.1"/>
    </source>
</evidence>
<protein>
    <submittedName>
        <fullName evidence="2">Uncharacterized protein</fullName>
    </submittedName>
</protein>
<dbReference type="Proteomes" id="UP000007431">
    <property type="component" value="Unassembled WGS sequence"/>
</dbReference>
<sequence>MTRRRDKYTYYAPCDQTVSHMTIYYDAPPNGNARASRGRRKPGSSTSDEGLNASLASRAAPTVAHAPAAVAKNTRRPGRLRALRNYLTHRLIRGSSNHPGAHDHVTTNTECATNISEPTQYHSHDNESTRSSVSPPTLTYEPSVEANISGRFKGLEERLTRLSARLDEVERRTHNVSPIAFRGSSESSHDAHDLSERPATAGQNDVHPSLRPGHVSSACAPPRPPSLQFPATNTLASDGHAMPPSTGLPPSLRSPPGLSSHRRDTRSAVAANRRNGPPVTPISVNFSGQSIATSSPETLEAWNGTPPEPHHCVHYAVPLPSVPPLPQAYSGPFTDRSYTSLPPDGVWNDANAAPPQPHDSSDWSMPPPPLQLPIPLPDVDDPEMNPTPRHLPAYLPMIQGHPSTLGLDVPFHLPSPIQPHPIYKENHRFHRFWEEWDLGTFLNAECTQAPPHMRLSRRPDPQMVQYHHAVSAMLARKRTDARLQNMLFGTNSSSVLSAFKKQRADGDFTDGLGSSSLLAEALRQRTADARPELSLAQVNAPPAGLGPPSVIEESVPLSKTAIALGSSPERATVVEDVDHPTAPTSVPTALVQSSRGSDEASVRVTRGSTTSDKVKYNIPTYVGGFKASRTCAGLRLIIDVDTPNRTKPSCSTYFYGDFDLAMESLRGMLEIEERLHNLTQLYLRINRLRDNNNQDIMMRVFAQLKDDLRYLHLIDVLVQAADVIPGSVDLSAHRHKFTQLRELRISGVASPERFGCFPLDRVIRLGIMVPISVPDILEILRRTERLDFLILDFCQRSEIVLTHFTS</sequence>
<keyword evidence="3" id="KW-1185">Reference proteome</keyword>
<dbReference type="InParanoid" id="D8PM30"/>
<dbReference type="VEuPathDB" id="FungiDB:SCHCODRAFT_02568007"/>
<feature type="compositionally biased region" description="Basic and acidic residues" evidence="1">
    <location>
        <begin position="187"/>
        <end position="196"/>
    </location>
</feature>
<feature type="region of interest" description="Disordered" evidence="1">
    <location>
        <begin position="118"/>
        <end position="145"/>
    </location>
</feature>
<feature type="non-terminal residue" evidence="2">
    <location>
        <position position="806"/>
    </location>
</feature>
<dbReference type="GeneID" id="9589523"/>
<dbReference type="KEGG" id="scm:SCHCO_02568007"/>
<gene>
    <name evidence="2" type="ORF">SCHCODRAFT_103424</name>
</gene>
<reference evidence="2 3" key="1">
    <citation type="journal article" date="2010" name="Nat. Biotechnol.">
        <title>Genome sequence of the model mushroom Schizophyllum commune.</title>
        <authorList>
            <person name="Ohm R.A."/>
            <person name="de Jong J.F."/>
            <person name="Lugones L.G."/>
            <person name="Aerts A."/>
            <person name="Kothe E."/>
            <person name="Stajich J.E."/>
            <person name="de Vries R.P."/>
            <person name="Record E."/>
            <person name="Levasseur A."/>
            <person name="Baker S.E."/>
            <person name="Bartholomew K.A."/>
            <person name="Coutinho P.M."/>
            <person name="Erdmann S."/>
            <person name="Fowler T.J."/>
            <person name="Gathman A.C."/>
            <person name="Lombard V."/>
            <person name="Henrissat B."/>
            <person name="Knabe N."/>
            <person name="Kuees U."/>
            <person name="Lilly W.W."/>
            <person name="Lindquist E."/>
            <person name="Lucas S."/>
            <person name="Magnuson J.K."/>
            <person name="Piumi F."/>
            <person name="Raudaskoski M."/>
            <person name="Salamov A."/>
            <person name="Schmutz J."/>
            <person name="Schwarze F.W.M.R."/>
            <person name="vanKuyk P.A."/>
            <person name="Horton J.S."/>
            <person name="Grigoriev I.V."/>
            <person name="Woesten H.A.B."/>
        </authorList>
    </citation>
    <scope>NUCLEOTIDE SEQUENCE [LARGE SCALE GENOMIC DNA]</scope>
    <source>
        <strain evidence="3">H4-8 / FGSC 9210</strain>
    </source>
</reference>